<dbReference type="GO" id="GO:0016787">
    <property type="term" value="F:hydrolase activity"/>
    <property type="evidence" value="ECO:0007669"/>
    <property type="project" value="UniProtKB-KW"/>
</dbReference>
<keyword evidence="2" id="KW-0472">Membrane</keyword>
<sequence>MNTMITPHSLDGSLAGNTRALPTFPTRSNPAATTGTRKRHLLAAILASIAAMCLITVLLFHGFVAWTLAYPFVPPLASNPKEAIGLAYEEIIIPSHSGNTTVSGWYIPASEAGHANEANRTIVFSHGYGANREESWVPMYELTKLVHRLDYNVLLFDYGYASKEYKAPATGGREESAQLLAVVNYAKTRGAQEVVVWGFSMGAGTALQAALASDEIDAMILDSLFLPSPKALFDNLTRYVALPEFPSLPLLESMLHLWTGTSFDALPVDAIMNYQYDIPIFIVHGTNDDKAAQVTAETIAANQKEQLSRSWIVENGYHELLYRKNPKEYIQRAALFLSQVEQKLESEAEYA</sequence>
<evidence type="ECO:0000256" key="1">
    <source>
        <dbReference type="SAM" id="MobiDB-lite"/>
    </source>
</evidence>
<proteinExistence type="predicted"/>
<dbReference type="Proteomes" id="UP001596989">
    <property type="component" value="Unassembled WGS sequence"/>
</dbReference>
<keyword evidence="2" id="KW-0812">Transmembrane</keyword>
<evidence type="ECO:0000313" key="5">
    <source>
        <dbReference type="Proteomes" id="UP001596989"/>
    </source>
</evidence>
<evidence type="ECO:0000259" key="3">
    <source>
        <dbReference type="Pfam" id="PF00561"/>
    </source>
</evidence>
<dbReference type="Gene3D" id="3.40.50.1820">
    <property type="entry name" value="alpha/beta hydrolase"/>
    <property type="match status" value="1"/>
</dbReference>
<gene>
    <name evidence="4" type="ORF">ACFQ2I_18350</name>
</gene>
<dbReference type="InterPro" id="IPR000073">
    <property type="entry name" value="AB_hydrolase_1"/>
</dbReference>
<dbReference type="PANTHER" id="PTHR12277">
    <property type="entry name" value="ALPHA/BETA HYDROLASE DOMAIN-CONTAINING PROTEIN"/>
    <property type="match status" value="1"/>
</dbReference>
<organism evidence="4 5">
    <name type="scientific">Paenibacillus chungangensis</name>
    <dbReference type="NCBI Taxonomy" id="696535"/>
    <lineage>
        <taxon>Bacteria</taxon>
        <taxon>Bacillati</taxon>
        <taxon>Bacillota</taxon>
        <taxon>Bacilli</taxon>
        <taxon>Bacillales</taxon>
        <taxon>Paenibacillaceae</taxon>
        <taxon>Paenibacillus</taxon>
    </lineage>
</organism>
<feature type="transmembrane region" description="Helical" evidence="2">
    <location>
        <begin position="41"/>
        <end position="69"/>
    </location>
</feature>
<evidence type="ECO:0000313" key="4">
    <source>
        <dbReference type="EMBL" id="MFD0961315.1"/>
    </source>
</evidence>
<accession>A0ABW3HUY3</accession>
<dbReference type="SUPFAM" id="SSF53474">
    <property type="entry name" value="alpha/beta-Hydrolases"/>
    <property type="match status" value="1"/>
</dbReference>
<feature type="region of interest" description="Disordered" evidence="1">
    <location>
        <begin position="1"/>
        <end position="32"/>
    </location>
</feature>
<dbReference type="RefSeq" id="WP_377566771.1">
    <property type="nucleotide sequence ID" value="NZ_JBHTJZ010000034.1"/>
</dbReference>
<dbReference type="PANTHER" id="PTHR12277:SF81">
    <property type="entry name" value="PROTEIN ABHD13"/>
    <property type="match status" value="1"/>
</dbReference>
<evidence type="ECO:0000256" key="2">
    <source>
        <dbReference type="SAM" id="Phobius"/>
    </source>
</evidence>
<protein>
    <submittedName>
        <fullName evidence="4">Alpha/beta hydrolase</fullName>
    </submittedName>
</protein>
<keyword evidence="4" id="KW-0378">Hydrolase</keyword>
<name>A0ABW3HUY3_9BACL</name>
<dbReference type="InterPro" id="IPR029058">
    <property type="entry name" value="AB_hydrolase_fold"/>
</dbReference>
<dbReference type="EMBL" id="JBHTJZ010000034">
    <property type="protein sequence ID" value="MFD0961315.1"/>
    <property type="molecule type" value="Genomic_DNA"/>
</dbReference>
<comment type="caution">
    <text evidence="4">The sequence shown here is derived from an EMBL/GenBank/DDBJ whole genome shotgun (WGS) entry which is preliminary data.</text>
</comment>
<keyword evidence="5" id="KW-1185">Reference proteome</keyword>
<feature type="domain" description="AB hydrolase-1" evidence="3">
    <location>
        <begin position="121"/>
        <end position="235"/>
    </location>
</feature>
<keyword evidence="2" id="KW-1133">Transmembrane helix</keyword>
<dbReference type="Pfam" id="PF00561">
    <property type="entry name" value="Abhydrolase_1"/>
    <property type="match status" value="1"/>
</dbReference>
<reference evidence="5" key="1">
    <citation type="journal article" date="2019" name="Int. J. Syst. Evol. Microbiol.">
        <title>The Global Catalogue of Microorganisms (GCM) 10K type strain sequencing project: providing services to taxonomists for standard genome sequencing and annotation.</title>
        <authorList>
            <consortium name="The Broad Institute Genomics Platform"/>
            <consortium name="The Broad Institute Genome Sequencing Center for Infectious Disease"/>
            <person name="Wu L."/>
            <person name="Ma J."/>
        </authorList>
    </citation>
    <scope>NUCLEOTIDE SEQUENCE [LARGE SCALE GENOMIC DNA]</scope>
    <source>
        <strain evidence="5">CCUG 59129</strain>
    </source>
</reference>